<dbReference type="Pfam" id="PF10604">
    <property type="entry name" value="Polyketide_cyc2"/>
    <property type="match status" value="2"/>
</dbReference>
<dbReference type="EMBL" id="HE971709">
    <property type="protein sequence ID" value="CCK26884.1"/>
    <property type="molecule type" value="Genomic_DNA"/>
</dbReference>
<dbReference type="CDD" id="cd08861">
    <property type="entry name" value="OtcD1_ARO-CYC_like"/>
    <property type="match status" value="1"/>
</dbReference>
<sequence length="323" mass="35605">MSAPARTEVYEVEHRAEVAAPAELAYRLLSDVTHWPRLFPNIVHMEQFSSDGDGTSERVGVWLTSGERVFPWVALRVLRPGELRVDYRQETTQAPVADMGGSWIVEPLSERACRVRLLHDCRPATDEPATLEFIAETLERNSTAELAAFKEAAEREAADERLVTEIEDTARVDGSVADVYEFLADAAAWPGRIPHIVSVDAREGGDNVQLLDWVTHTERGVDHPSKVVRVCFPPDRIVYRHQLLPPLAAVHTGSYTVTADGDGAVVSSRHTVVLSESGIASVLGEGADVEQARDFTRRALSTSSREVLARAKEFAEHRRHGGG</sequence>
<dbReference type="Proteomes" id="UP000008043">
    <property type="component" value="Chromosome"/>
</dbReference>
<dbReference type="HOGENOM" id="CLU_049174_0_0_11"/>
<dbReference type="OrthoDB" id="3419705at2"/>
<protein>
    <submittedName>
        <fullName evidence="1">Actinorhodin polyketide synthase bifunctional cyclase/dehydratase</fullName>
    </submittedName>
</protein>
<dbReference type="RefSeq" id="WP_015657278.1">
    <property type="nucleotide sequence ID" value="NC_020504.1"/>
</dbReference>
<evidence type="ECO:0000313" key="2">
    <source>
        <dbReference type="Proteomes" id="UP000008043"/>
    </source>
</evidence>
<name>K4R2J6_STRDJ</name>
<dbReference type="AlphaFoldDB" id="K4R2J6"/>
<dbReference type="KEGG" id="sdv:BN159_2505"/>
<gene>
    <name evidence="1" type="ORF">BN159_2505</name>
</gene>
<reference evidence="1 2" key="1">
    <citation type="journal article" date="2012" name="J. Bacteriol.">
        <title>Genome sequence of the bacterium Streptomyces davawensis JCM 4913 and heterologous production of the unique antibiotic roseoflavin.</title>
        <authorList>
            <person name="Jankowitsch F."/>
            <person name="Schwarz J."/>
            <person name="Ruckert C."/>
            <person name="Gust B."/>
            <person name="Szczepanowski R."/>
            <person name="Blom J."/>
            <person name="Pelzer S."/>
            <person name="Kalinowski J."/>
            <person name="Mack M."/>
        </authorList>
    </citation>
    <scope>NUCLEOTIDE SEQUENCE [LARGE SCALE GENOMIC DNA]</scope>
    <source>
        <strain evidence="2">DSM 101723 / JCM 4913 / KCC S-0913 / 768</strain>
    </source>
</reference>
<keyword evidence="2" id="KW-1185">Reference proteome</keyword>
<dbReference type="InterPro" id="IPR023393">
    <property type="entry name" value="START-like_dom_sf"/>
</dbReference>
<dbReference type="SUPFAM" id="SSF55961">
    <property type="entry name" value="Bet v1-like"/>
    <property type="match status" value="2"/>
</dbReference>
<accession>K4R2J6</accession>
<dbReference type="InterPro" id="IPR019587">
    <property type="entry name" value="Polyketide_cyclase/dehydratase"/>
</dbReference>
<dbReference type="eggNOG" id="COG2867">
    <property type="taxonomic scope" value="Bacteria"/>
</dbReference>
<dbReference type="Gene3D" id="3.30.530.20">
    <property type="match status" value="2"/>
</dbReference>
<dbReference type="STRING" id="1214101.BN159_2505"/>
<evidence type="ECO:0000313" key="1">
    <source>
        <dbReference type="EMBL" id="CCK26884.1"/>
    </source>
</evidence>
<dbReference type="PATRIC" id="fig|1214101.3.peg.2546"/>
<organism evidence="1 2">
    <name type="scientific">Streptomyces davaonensis (strain DSM 101723 / JCM 4913 / KCC S-0913 / 768)</name>
    <dbReference type="NCBI Taxonomy" id="1214101"/>
    <lineage>
        <taxon>Bacteria</taxon>
        <taxon>Bacillati</taxon>
        <taxon>Actinomycetota</taxon>
        <taxon>Actinomycetes</taxon>
        <taxon>Kitasatosporales</taxon>
        <taxon>Streptomycetaceae</taxon>
        <taxon>Streptomyces</taxon>
    </lineage>
</organism>
<proteinExistence type="predicted"/>